<keyword evidence="2" id="KW-1185">Reference proteome</keyword>
<dbReference type="AlphaFoldDB" id="A0AA49GFY5"/>
<organism evidence="1 2">
    <name type="scientific">Marivirga arenosa</name>
    <dbReference type="NCBI Taxonomy" id="3059076"/>
    <lineage>
        <taxon>Bacteria</taxon>
        <taxon>Pseudomonadati</taxon>
        <taxon>Bacteroidota</taxon>
        <taxon>Cytophagia</taxon>
        <taxon>Cytophagales</taxon>
        <taxon>Marivirgaceae</taxon>
        <taxon>Marivirga</taxon>
    </lineage>
</organism>
<evidence type="ECO:0000313" key="2">
    <source>
        <dbReference type="Proteomes" id="UP001244443"/>
    </source>
</evidence>
<dbReference type="RefSeq" id="WP_308355874.1">
    <property type="nucleotide sequence ID" value="NZ_CP129970.2"/>
</dbReference>
<accession>A0AA49GFY5</accession>
<gene>
    <name evidence="1" type="ORF">QYS48_27235</name>
</gene>
<name>A0AA49GFY5_9BACT</name>
<protein>
    <submittedName>
        <fullName evidence="1">Uncharacterized protein</fullName>
    </submittedName>
</protein>
<dbReference type="EMBL" id="CP129970">
    <property type="protein sequence ID" value="WKK85521.2"/>
    <property type="molecule type" value="Genomic_DNA"/>
</dbReference>
<reference evidence="1" key="1">
    <citation type="submission" date="2023-08" db="EMBL/GenBank/DDBJ databases">
        <title>Comparative genomics and taxonomic characterization of three novel marine species of genus Marivirga.</title>
        <authorList>
            <person name="Muhammad N."/>
            <person name="Kim S.-G."/>
        </authorList>
    </citation>
    <scope>NUCLEOTIDE SEQUENCE [LARGE SCALE GENOMIC DNA]</scope>
    <source>
        <strain evidence="1">ABR2-2</strain>
    </source>
</reference>
<proteinExistence type="predicted"/>
<sequence length="146" mass="16823">MRKYFFLLSVCFLNACGTGEPISGVTKHIFQNKTNYEVLVIGYNDGSEAASFNLQSEEEYIWDIPARDGADNGPFSTSLFRPHDSVLVFYADTLVIHFDIGRLEGNPMRIENYDLVEGEREPFIYEFIFDEEDYNLALERGRIMKP</sequence>
<evidence type="ECO:0000313" key="1">
    <source>
        <dbReference type="EMBL" id="WKK85521.2"/>
    </source>
</evidence>
<dbReference type="Proteomes" id="UP001244443">
    <property type="component" value="Chromosome"/>
</dbReference>